<dbReference type="EMBL" id="HBIU01012559">
    <property type="protein sequence ID" value="CAE0626999.1"/>
    <property type="molecule type" value="Transcribed_RNA"/>
</dbReference>
<gene>
    <name evidence="2" type="ORF">HAKA00212_LOCUS5675</name>
</gene>
<sequence length="134" mass="14989">MMHTLPSEPTLSTWSARAPTRGVFLTGKMKFQDPEAQRAHAARNIALRPEPYRDPVLYQHGVLPDQHVPRRQQAAAAADDVDQLRPADWLDAQLPRSLSAQQLASGKKNIAPPWDGTRKNIVSSKLWRPKEPIG</sequence>
<feature type="region of interest" description="Disordered" evidence="1">
    <location>
        <begin position="100"/>
        <end position="134"/>
    </location>
</feature>
<name>A0A7S3UWM8_HETAK</name>
<organism evidence="2">
    <name type="scientific">Heterosigma akashiwo</name>
    <name type="common">Chromophytic alga</name>
    <name type="synonym">Heterosigma carterae</name>
    <dbReference type="NCBI Taxonomy" id="2829"/>
    <lineage>
        <taxon>Eukaryota</taxon>
        <taxon>Sar</taxon>
        <taxon>Stramenopiles</taxon>
        <taxon>Ochrophyta</taxon>
        <taxon>Raphidophyceae</taxon>
        <taxon>Chattonellales</taxon>
        <taxon>Chattonellaceae</taxon>
        <taxon>Heterosigma</taxon>
    </lineage>
</organism>
<protein>
    <submittedName>
        <fullName evidence="2">Uncharacterized protein</fullName>
    </submittedName>
</protein>
<evidence type="ECO:0000313" key="2">
    <source>
        <dbReference type="EMBL" id="CAE0626999.1"/>
    </source>
</evidence>
<reference evidence="2" key="1">
    <citation type="submission" date="2021-01" db="EMBL/GenBank/DDBJ databases">
        <authorList>
            <person name="Corre E."/>
            <person name="Pelletier E."/>
            <person name="Niang G."/>
            <person name="Scheremetjew M."/>
            <person name="Finn R."/>
            <person name="Kale V."/>
            <person name="Holt S."/>
            <person name="Cochrane G."/>
            <person name="Meng A."/>
            <person name="Brown T."/>
            <person name="Cohen L."/>
        </authorList>
    </citation>
    <scope>NUCLEOTIDE SEQUENCE</scope>
    <source>
        <strain evidence="2">CCMP3107</strain>
    </source>
</reference>
<evidence type="ECO:0000256" key="1">
    <source>
        <dbReference type="SAM" id="MobiDB-lite"/>
    </source>
</evidence>
<accession>A0A7S3UWM8</accession>
<dbReference type="AlphaFoldDB" id="A0A7S3UWM8"/>
<proteinExistence type="predicted"/>